<evidence type="ECO:0000256" key="2">
    <source>
        <dbReference type="SAM" id="MobiDB-lite"/>
    </source>
</evidence>
<accession>A0ABY1MZC0</accession>
<dbReference type="InterPro" id="IPR002502">
    <property type="entry name" value="Amidase_domain"/>
</dbReference>
<dbReference type="PANTHER" id="PTHR11022:SF41">
    <property type="entry name" value="PEPTIDOGLYCAN-RECOGNITION PROTEIN LC-RELATED"/>
    <property type="match status" value="1"/>
</dbReference>
<dbReference type="PANTHER" id="PTHR11022">
    <property type="entry name" value="PEPTIDOGLYCAN RECOGNITION PROTEIN"/>
    <property type="match status" value="1"/>
</dbReference>
<dbReference type="InterPro" id="IPR013207">
    <property type="entry name" value="LGFP"/>
</dbReference>
<feature type="region of interest" description="Disordered" evidence="2">
    <location>
        <begin position="532"/>
        <end position="575"/>
    </location>
</feature>
<feature type="compositionally biased region" description="Low complexity" evidence="2">
    <location>
        <begin position="204"/>
        <end position="240"/>
    </location>
</feature>
<dbReference type="Pfam" id="PF01510">
    <property type="entry name" value="Amidase_2"/>
    <property type="match status" value="1"/>
</dbReference>
<name>A0ABY1MZC0_9ACTN</name>
<dbReference type="CDD" id="cd06583">
    <property type="entry name" value="PGRP"/>
    <property type="match status" value="1"/>
</dbReference>
<dbReference type="SUPFAM" id="SSF55846">
    <property type="entry name" value="N-acetylmuramoyl-L-alanine amidase-like"/>
    <property type="match status" value="1"/>
</dbReference>
<feature type="domain" description="Peptidoglycan recognition protein family" evidence="3">
    <location>
        <begin position="336"/>
        <end position="479"/>
    </location>
</feature>
<keyword evidence="5" id="KW-1185">Reference proteome</keyword>
<comment type="similarity">
    <text evidence="1">Belongs to the N-acetylmuramoyl-L-alanine amidase 2 family.</text>
</comment>
<sequence>MSSFGTQTSDLEKPLRTRRRPLYVSGRRRTLALAVAVAASVVTPLAVHGADQVVQSGEDIATTAGSALPTAETEVPLAEAPPAVGVETDIASGGTTVRQVTSDTPFSMAGVTWKGHNPAAVATLRAQNPDGSWGPWYKAESTDGKGESVTGTGGTEPVYLGTDTTAVQITLSGIDLADSSLADAPEVTVPDDGAAPAPAEPAEDVAPAADTGAADSAPADADVAATRAAEPAASRTSAPAGPTSEPARPAAAGTPPVPTRYADIKPVAETSGLDAGSGSADSGGTDLGSTDSIEPASVKAVLLSPDDTPTPDPEAFADITASGGSGTHGDIAARQPSIISRSGWGADESIRCRSASYDPTLAAAVVHHTAGSNDYSREGSASVMRGIYTYHARTLGWCDVGYNVLVDKYGQAFEGRHGGLSRNVQGAHAGGFNGNTWGISMMGDYSNVAPSDATVRKVGEILGWRLSLAGVDPKGSDTHYSEGTSYTKYSYGTAVRLPNIFAHRDVGLTSCPGNSGYAKMGQIRDIAASYAKSAGGGAPAPTQPSPSPGTGGGGGGTGGDGGGTGGGTGSADLPSVITQGSVQEAVTSALRTVLTGGTLDPATLTRILTGGKSLSDIPLDAGSVQDAIGLDAGSAQNVLSRDFSGLAQKLSGPLGKALSGVQRFGDVSLVKHENGALYSSPETGTHPVWGVIGDAWAAQGFEHGPLGLPVSAEAERADGTVAQRFVGGTLVYDPATRELTVEPNP</sequence>
<proteinExistence type="inferred from homology"/>
<gene>
    <name evidence="4" type="ORF">SAMN06265174_102458</name>
</gene>
<comment type="caution">
    <text evidence="4">The sequence shown here is derived from an EMBL/GenBank/DDBJ whole genome shotgun (WGS) entry which is preliminary data.</text>
</comment>
<dbReference type="InterPro" id="IPR015510">
    <property type="entry name" value="PGRP"/>
</dbReference>
<dbReference type="Proteomes" id="UP000315460">
    <property type="component" value="Unassembled WGS sequence"/>
</dbReference>
<reference evidence="4 5" key="1">
    <citation type="submission" date="2017-05" db="EMBL/GenBank/DDBJ databases">
        <authorList>
            <person name="Varghese N."/>
            <person name="Submissions S."/>
        </authorList>
    </citation>
    <scope>NUCLEOTIDE SEQUENCE [LARGE SCALE GENOMIC DNA]</scope>
    <source>
        <strain evidence="4 5">DSM 45139</strain>
    </source>
</reference>
<evidence type="ECO:0000259" key="3">
    <source>
        <dbReference type="SMART" id="SM00701"/>
    </source>
</evidence>
<feature type="region of interest" description="Disordered" evidence="2">
    <location>
        <begin position="184"/>
        <end position="292"/>
    </location>
</feature>
<protein>
    <submittedName>
        <fullName evidence="4">Uncharacterized conserved protein, contains LGFP repeats</fullName>
    </submittedName>
</protein>
<dbReference type="InterPro" id="IPR036505">
    <property type="entry name" value="Amidase/PGRP_sf"/>
</dbReference>
<dbReference type="Gene3D" id="3.40.80.10">
    <property type="entry name" value="Peptidoglycan recognition protein-like"/>
    <property type="match status" value="1"/>
</dbReference>
<feature type="compositionally biased region" description="Low complexity" evidence="2">
    <location>
        <begin position="271"/>
        <end position="292"/>
    </location>
</feature>
<feature type="compositionally biased region" description="Gly residues" evidence="2">
    <location>
        <begin position="549"/>
        <end position="569"/>
    </location>
</feature>
<evidence type="ECO:0000313" key="4">
    <source>
        <dbReference type="EMBL" id="SMO58313.1"/>
    </source>
</evidence>
<dbReference type="SMART" id="SM00701">
    <property type="entry name" value="PGRP"/>
    <property type="match status" value="1"/>
</dbReference>
<dbReference type="EMBL" id="FXTG01000002">
    <property type="protein sequence ID" value="SMO58313.1"/>
    <property type="molecule type" value="Genomic_DNA"/>
</dbReference>
<dbReference type="Pfam" id="PF08310">
    <property type="entry name" value="LGFP"/>
    <property type="match status" value="1"/>
</dbReference>
<evidence type="ECO:0000256" key="1">
    <source>
        <dbReference type="ARBA" id="ARBA00007553"/>
    </source>
</evidence>
<dbReference type="InterPro" id="IPR006619">
    <property type="entry name" value="PGRP_domain_met/bac"/>
</dbReference>
<evidence type="ECO:0000313" key="5">
    <source>
        <dbReference type="Proteomes" id="UP000315460"/>
    </source>
</evidence>
<organism evidence="4 5">
    <name type="scientific">Dietzia kunjamensis subsp. schimae</name>
    <dbReference type="NCBI Taxonomy" id="498198"/>
    <lineage>
        <taxon>Bacteria</taxon>
        <taxon>Bacillati</taxon>
        <taxon>Actinomycetota</taxon>
        <taxon>Actinomycetes</taxon>
        <taxon>Mycobacteriales</taxon>
        <taxon>Dietziaceae</taxon>
        <taxon>Dietzia</taxon>
    </lineage>
</organism>